<dbReference type="InterPro" id="IPR023387">
    <property type="entry name" value="DUF1653-like_dom"/>
</dbReference>
<protein>
    <submittedName>
        <fullName evidence="2">DUF1653 domain-containing protein</fullName>
    </submittedName>
</protein>
<dbReference type="RefSeq" id="WP_267847880.1">
    <property type="nucleotide sequence ID" value="NZ_JAPMXC010000002.1"/>
</dbReference>
<evidence type="ECO:0000313" key="3">
    <source>
        <dbReference type="Proteomes" id="UP001082899"/>
    </source>
</evidence>
<keyword evidence="3" id="KW-1185">Reference proteome</keyword>
<evidence type="ECO:0000259" key="1">
    <source>
        <dbReference type="Pfam" id="PF07866"/>
    </source>
</evidence>
<sequence length="76" mass="8754">MSHVLSEKLSENTVYKHQRTGRLYSVVTRAKLEMSGEEVVVYQSLKSGRIWVRPSAEFFDGRYAPTSVPPILRRVE</sequence>
<gene>
    <name evidence="2" type="ORF">OVY01_12310</name>
</gene>
<evidence type="ECO:0000313" key="2">
    <source>
        <dbReference type="EMBL" id="MCY0388005.1"/>
    </source>
</evidence>
<reference evidence="2" key="1">
    <citation type="submission" date="2022-11" db="EMBL/GenBank/DDBJ databases">
        <title>Robbsia betulipollinis sp. nov., isolated from pollen of birch (Betula pendula).</title>
        <authorList>
            <person name="Shi H."/>
            <person name="Ambika Manirajan B."/>
            <person name="Ratering S."/>
            <person name="Geissler-Plaum R."/>
            <person name="Schnell S."/>
        </authorList>
    </citation>
    <scope>NUCLEOTIDE SEQUENCE</scope>
    <source>
        <strain evidence="2">Bb-Pol-6</strain>
    </source>
</reference>
<proteinExistence type="predicted"/>
<dbReference type="InterPro" id="IPR037135">
    <property type="entry name" value="DUF1653-like_dom_sf"/>
</dbReference>
<dbReference type="EMBL" id="JAPMXC010000002">
    <property type="protein sequence ID" value="MCY0388005.1"/>
    <property type="molecule type" value="Genomic_DNA"/>
</dbReference>
<comment type="caution">
    <text evidence="2">The sequence shown here is derived from an EMBL/GenBank/DDBJ whole genome shotgun (WGS) entry which is preliminary data.</text>
</comment>
<name>A0ABT3ZP44_9BURK</name>
<accession>A0ABT3ZP44</accession>
<dbReference type="Gene3D" id="2.30.30.320">
    <property type="entry name" value="DUF1653-like domain"/>
    <property type="match status" value="1"/>
</dbReference>
<dbReference type="Pfam" id="PF07866">
    <property type="entry name" value="DUF1653"/>
    <property type="match status" value="1"/>
</dbReference>
<organism evidence="2 3">
    <name type="scientific">Robbsia betulipollinis</name>
    <dbReference type="NCBI Taxonomy" id="2981849"/>
    <lineage>
        <taxon>Bacteria</taxon>
        <taxon>Pseudomonadati</taxon>
        <taxon>Pseudomonadota</taxon>
        <taxon>Betaproteobacteria</taxon>
        <taxon>Burkholderiales</taxon>
        <taxon>Burkholderiaceae</taxon>
        <taxon>Robbsia</taxon>
    </lineage>
</organism>
<feature type="domain" description="DUF1653" evidence="1">
    <location>
        <begin position="14"/>
        <end position="60"/>
    </location>
</feature>
<dbReference type="Proteomes" id="UP001082899">
    <property type="component" value="Unassembled WGS sequence"/>
</dbReference>